<organism evidence="1 2">
    <name type="scientific">SAR86 cluster bacterium</name>
    <dbReference type="NCBI Taxonomy" id="2030880"/>
    <lineage>
        <taxon>Bacteria</taxon>
        <taxon>Pseudomonadati</taxon>
        <taxon>Pseudomonadota</taxon>
        <taxon>Gammaproteobacteria</taxon>
        <taxon>SAR86 cluster</taxon>
    </lineage>
</organism>
<dbReference type="Proteomes" id="UP000315782">
    <property type="component" value="Unassembled WGS sequence"/>
</dbReference>
<dbReference type="EMBL" id="SHBI01000041">
    <property type="protein sequence ID" value="RZO19250.1"/>
    <property type="molecule type" value="Genomic_DNA"/>
</dbReference>
<name>A0A520MDF9_9GAMM</name>
<accession>A0A520MDF9</accession>
<protein>
    <submittedName>
        <fullName evidence="1">Uncharacterized protein</fullName>
    </submittedName>
</protein>
<dbReference type="AlphaFoldDB" id="A0A520MDF9"/>
<reference evidence="1 2" key="1">
    <citation type="submission" date="2019-02" db="EMBL/GenBank/DDBJ databases">
        <title>Prokaryotic population dynamics and viral predation in marine succession experiment using metagenomics: the confinement effect.</title>
        <authorList>
            <person name="Haro-Moreno J.M."/>
            <person name="Rodriguez-Valera F."/>
            <person name="Lopez-Perez M."/>
        </authorList>
    </citation>
    <scope>NUCLEOTIDE SEQUENCE [LARGE SCALE GENOMIC DNA]</scope>
    <source>
        <strain evidence="1">MED-G163</strain>
    </source>
</reference>
<evidence type="ECO:0000313" key="1">
    <source>
        <dbReference type="EMBL" id="RZO19250.1"/>
    </source>
</evidence>
<dbReference type="InterPro" id="IPR018247">
    <property type="entry name" value="EF_Hand_1_Ca_BS"/>
</dbReference>
<sequence length="163" mass="18619">MKLLILILSSFSLSLLSDSVLDKFNIIIKNDLTFNHRSLDSNNEISESVGSLIHDGEVILINVDSPFKERYQISDKTIDIYDFDFNQSRSISLNELDSAILDYLINGILDEELISKKTSNTISIKDNQNEIHIELNNSNNFFIKYKDNLGITNLVDFKVKNTI</sequence>
<dbReference type="PROSITE" id="PS00018">
    <property type="entry name" value="EF_HAND_1"/>
    <property type="match status" value="1"/>
</dbReference>
<comment type="caution">
    <text evidence="1">The sequence shown here is derived from an EMBL/GenBank/DDBJ whole genome shotgun (WGS) entry which is preliminary data.</text>
</comment>
<proteinExistence type="predicted"/>
<evidence type="ECO:0000313" key="2">
    <source>
        <dbReference type="Proteomes" id="UP000315782"/>
    </source>
</evidence>
<gene>
    <name evidence="1" type="ORF">EVA96_03930</name>
</gene>